<evidence type="ECO:0000256" key="7">
    <source>
        <dbReference type="SAM" id="MobiDB-lite"/>
    </source>
</evidence>
<evidence type="ECO:0000256" key="1">
    <source>
        <dbReference type="ARBA" id="ARBA00001286"/>
    </source>
</evidence>
<evidence type="ECO:0000256" key="4">
    <source>
        <dbReference type="ARBA" id="ARBA00022763"/>
    </source>
</evidence>
<feature type="domain" description="Methylated-DNA-[protein]-cysteine S-methyltransferase DNA binding" evidence="8">
    <location>
        <begin position="136"/>
        <end position="215"/>
    </location>
</feature>
<proteinExistence type="predicted"/>
<feature type="compositionally biased region" description="Low complexity" evidence="7">
    <location>
        <begin position="76"/>
        <end position="95"/>
    </location>
</feature>
<dbReference type="PANTHER" id="PTHR10815:SF14">
    <property type="entry name" value="BIFUNCTIONAL TRANSCRIPTIONAL ACTIVATOR_DNA REPAIR ENZYME ADA"/>
    <property type="match status" value="1"/>
</dbReference>
<feature type="region of interest" description="Disordered" evidence="7">
    <location>
        <begin position="1"/>
        <end position="23"/>
    </location>
</feature>
<keyword evidence="3" id="KW-0808">Transferase</keyword>
<keyword evidence="10" id="KW-1185">Reference proteome</keyword>
<keyword evidence="4" id="KW-0227">DNA damage</keyword>
<dbReference type="InterPro" id="IPR014048">
    <property type="entry name" value="MethylDNA_cys_MeTrfase_DNA-bd"/>
</dbReference>
<evidence type="ECO:0000256" key="2">
    <source>
        <dbReference type="ARBA" id="ARBA00022603"/>
    </source>
</evidence>
<evidence type="ECO:0000259" key="8">
    <source>
        <dbReference type="Pfam" id="PF01035"/>
    </source>
</evidence>
<dbReference type="SUPFAM" id="SSF46767">
    <property type="entry name" value="Methylated DNA-protein cysteine methyltransferase, C-terminal domain"/>
    <property type="match status" value="1"/>
</dbReference>
<reference evidence="9 10" key="1">
    <citation type="submission" date="2018-09" db="EMBL/GenBank/DDBJ databases">
        <authorList>
            <person name="Li J."/>
        </authorList>
    </citation>
    <scope>NUCLEOTIDE SEQUENCE [LARGE SCALE GENOMIC DNA]</scope>
    <source>
        <strain evidence="9 10">2129</strain>
    </source>
</reference>
<evidence type="ECO:0000256" key="6">
    <source>
        <dbReference type="ARBA" id="ARBA00049348"/>
    </source>
</evidence>
<evidence type="ECO:0000313" key="10">
    <source>
        <dbReference type="Proteomes" id="UP000273001"/>
    </source>
</evidence>
<accession>A0ABN5PRJ8</accession>
<dbReference type="InterPro" id="IPR001497">
    <property type="entry name" value="MethylDNA_cys_MeTrfase_AS"/>
</dbReference>
<feature type="region of interest" description="Disordered" evidence="7">
    <location>
        <begin position="73"/>
        <end position="106"/>
    </location>
</feature>
<dbReference type="InterPro" id="IPR036388">
    <property type="entry name" value="WH-like_DNA-bd_sf"/>
</dbReference>
<evidence type="ECO:0000256" key="5">
    <source>
        <dbReference type="ARBA" id="ARBA00023204"/>
    </source>
</evidence>
<name>A0ABN5PRJ8_9ACTO</name>
<dbReference type="InterPro" id="IPR036217">
    <property type="entry name" value="MethylDNA_cys_MeTrfase_DNAb"/>
</dbReference>
<dbReference type="EMBL" id="CP032514">
    <property type="protein sequence ID" value="AYD91035.1"/>
    <property type="molecule type" value="Genomic_DNA"/>
</dbReference>
<dbReference type="Gene3D" id="1.10.10.10">
    <property type="entry name" value="Winged helix-like DNA-binding domain superfamily/Winged helix DNA-binding domain"/>
    <property type="match status" value="1"/>
</dbReference>
<comment type="catalytic activity">
    <reaction evidence="1">
        <text>a 4-O-methyl-thymidine in DNA + L-cysteinyl-[protein] = a thymidine in DNA + S-methyl-L-cysteinyl-[protein]</text>
        <dbReference type="Rhea" id="RHEA:53428"/>
        <dbReference type="Rhea" id="RHEA-COMP:10131"/>
        <dbReference type="Rhea" id="RHEA-COMP:10132"/>
        <dbReference type="Rhea" id="RHEA-COMP:13555"/>
        <dbReference type="Rhea" id="RHEA-COMP:13556"/>
        <dbReference type="ChEBI" id="CHEBI:29950"/>
        <dbReference type="ChEBI" id="CHEBI:82612"/>
        <dbReference type="ChEBI" id="CHEBI:137386"/>
        <dbReference type="ChEBI" id="CHEBI:137387"/>
        <dbReference type="EC" id="2.1.1.63"/>
    </reaction>
</comment>
<dbReference type="NCBIfam" id="TIGR00589">
    <property type="entry name" value="ogt"/>
    <property type="match status" value="1"/>
</dbReference>
<sequence length="217" mass="22516">MVYPDPPRPYRPRAATTQTPDGPFTIVVGREVLASGWTTDPADLLALIHPSLRPGAKDLELVCADLLPTDEGARPGAESLSPGLEGSSAAASGSCPPGPQIGDSDPLSQALAAVESYYSGELEAPGRVPVVQRSGPFREAAWEVLRGIPPGAVLSYADYAARCGRPRAVRAAAGACAFNAAALFVPCHRVVRTDGSLGGFRYGVGVKTSLIAREARP</sequence>
<dbReference type="PROSITE" id="PS00374">
    <property type="entry name" value="MGMT"/>
    <property type="match status" value="1"/>
</dbReference>
<comment type="catalytic activity">
    <reaction evidence="6">
        <text>a 6-O-methyl-2'-deoxyguanosine in DNA + L-cysteinyl-[protein] = S-methyl-L-cysteinyl-[protein] + a 2'-deoxyguanosine in DNA</text>
        <dbReference type="Rhea" id="RHEA:24000"/>
        <dbReference type="Rhea" id="RHEA-COMP:10131"/>
        <dbReference type="Rhea" id="RHEA-COMP:10132"/>
        <dbReference type="Rhea" id="RHEA-COMP:11367"/>
        <dbReference type="Rhea" id="RHEA-COMP:11368"/>
        <dbReference type="ChEBI" id="CHEBI:29950"/>
        <dbReference type="ChEBI" id="CHEBI:82612"/>
        <dbReference type="ChEBI" id="CHEBI:85445"/>
        <dbReference type="ChEBI" id="CHEBI:85448"/>
        <dbReference type="EC" id="2.1.1.63"/>
    </reaction>
</comment>
<protein>
    <submittedName>
        <fullName evidence="9">Methylated-DNA--[protein]-cysteine S-methyltransferase</fullName>
    </submittedName>
</protein>
<dbReference type="CDD" id="cd06445">
    <property type="entry name" value="ATase"/>
    <property type="match status" value="1"/>
</dbReference>
<evidence type="ECO:0000313" key="9">
    <source>
        <dbReference type="EMBL" id="AYD91035.1"/>
    </source>
</evidence>
<dbReference type="Pfam" id="PF01035">
    <property type="entry name" value="DNA_binding_1"/>
    <property type="match status" value="1"/>
</dbReference>
<keyword evidence="2" id="KW-0489">Methyltransferase</keyword>
<evidence type="ECO:0000256" key="3">
    <source>
        <dbReference type="ARBA" id="ARBA00022679"/>
    </source>
</evidence>
<dbReference type="PANTHER" id="PTHR10815">
    <property type="entry name" value="METHYLATED-DNA--PROTEIN-CYSTEINE METHYLTRANSFERASE"/>
    <property type="match status" value="1"/>
</dbReference>
<dbReference type="Proteomes" id="UP000273001">
    <property type="component" value="Chromosome"/>
</dbReference>
<keyword evidence="5" id="KW-0234">DNA repair</keyword>
<organism evidence="9 10">
    <name type="scientific">Actinomyces lilanjuaniae</name>
    <dbReference type="NCBI Taxonomy" id="2321394"/>
    <lineage>
        <taxon>Bacteria</taxon>
        <taxon>Bacillati</taxon>
        <taxon>Actinomycetota</taxon>
        <taxon>Actinomycetes</taxon>
        <taxon>Actinomycetales</taxon>
        <taxon>Actinomycetaceae</taxon>
        <taxon>Actinomyces</taxon>
    </lineage>
</organism>
<gene>
    <name evidence="9" type="ORF">D5R93_12645</name>
</gene>